<dbReference type="CDD" id="cd00056">
    <property type="entry name" value="ENDO3c"/>
    <property type="match status" value="1"/>
</dbReference>
<dbReference type="Gene3D" id="1.10.1670.40">
    <property type="match status" value="1"/>
</dbReference>
<feature type="domain" description="HhH-GPD" evidence="5">
    <location>
        <begin position="61"/>
        <end position="213"/>
    </location>
</feature>
<protein>
    <recommendedName>
        <fullName evidence="2">DNA-3-methyladenine glycosylase II</fullName>
        <ecNumber evidence="2">3.2.2.21</ecNumber>
    </recommendedName>
</protein>
<accession>A0ABV7FZM6</accession>
<sequence length="224" mass="23845">MTCGASTESAPLPGALPAWVEAGLAALCVADPDFASIIPAAGPLPWRSRSRGFGGLARTVLGQQISNQAAEAIWRRFSALPGASTPEGMLTLTDEELRIAGLSRPKVAHLRSLAAACLDGSLRLHELPGMSDEVAIDHLAAQRGLGPWTAQVHLLFAEDRADIFPYADVALAASVQHLKQLSARPSAPALIGISDLWRPWRSLAARLLWHHWRHVTGRPAGESG</sequence>
<keyword evidence="3" id="KW-0227">DNA damage</keyword>
<dbReference type="InterPro" id="IPR051912">
    <property type="entry name" value="Alkylbase_DNA_Glycosylase/TA"/>
</dbReference>
<comment type="caution">
    <text evidence="6">The sequence shown here is derived from an EMBL/GenBank/DDBJ whole genome shotgun (WGS) entry which is preliminary data.</text>
</comment>
<gene>
    <name evidence="6" type="ORF">ACFOD4_06150</name>
</gene>
<keyword evidence="7" id="KW-1185">Reference proteome</keyword>
<organism evidence="6 7">
    <name type="scientific">Teichococcus globiformis</name>
    <dbReference type="NCBI Taxonomy" id="2307229"/>
    <lineage>
        <taxon>Bacteria</taxon>
        <taxon>Pseudomonadati</taxon>
        <taxon>Pseudomonadota</taxon>
        <taxon>Alphaproteobacteria</taxon>
        <taxon>Acetobacterales</taxon>
        <taxon>Roseomonadaceae</taxon>
        <taxon>Roseomonas</taxon>
    </lineage>
</organism>
<evidence type="ECO:0000313" key="6">
    <source>
        <dbReference type="EMBL" id="MFC3124640.1"/>
    </source>
</evidence>
<dbReference type="Pfam" id="PF00730">
    <property type="entry name" value="HhH-GPD"/>
    <property type="match status" value="1"/>
</dbReference>
<evidence type="ECO:0000256" key="2">
    <source>
        <dbReference type="ARBA" id="ARBA00012000"/>
    </source>
</evidence>
<dbReference type="SMART" id="SM00478">
    <property type="entry name" value="ENDO3c"/>
    <property type="match status" value="1"/>
</dbReference>
<dbReference type="EMBL" id="JBHRTN010000007">
    <property type="protein sequence ID" value="MFC3124640.1"/>
    <property type="molecule type" value="Genomic_DNA"/>
</dbReference>
<dbReference type="SUPFAM" id="SSF48150">
    <property type="entry name" value="DNA-glycosylase"/>
    <property type="match status" value="1"/>
</dbReference>
<evidence type="ECO:0000313" key="7">
    <source>
        <dbReference type="Proteomes" id="UP001595593"/>
    </source>
</evidence>
<evidence type="ECO:0000256" key="3">
    <source>
        <dbReference type="ARBA" id="ARBA00022763"/>
    </source>
</evidence>
<dbReference type="Gene3D" id="1.10.340.30">
    <property type="entry name" value="Hypothetical protein, domain 2"/>
    <property type="match status" value="1"/>
</dbReference>
<evidence type="ECO:0000256" key="1">
    <source>
        <dbReference type="ARBA" id="ARBA00000086"/>
    </source>
</evidence>
<reference evidence="7" key="1">
    <citation type="journal article" date="2019" name="Int. J. Syst. Evol. Microbiol.">
        <title>The Global Catalogue of Microorganisms (GCM) 10K type strain sequencing project: providing services to taxonomists for standard genome sequencing and annotation.</title>
        <authorList>
            <consortium name="The Broad Institute Genomics Platform"/>
            <consortium name="The Broad Institute Genome Sequencing Center for Infectious Disease"/>
            <person name="Wu L."/>
            <person name="Ma J."/>
        </authorList>
    </citation>
    <scope>NUCLEOTIDE SEQUENCE [LARGE SCALE GENOMIC DNA]</scope>
    <source>
        <strain evidence="7">KCTC 52094</strain>
    </source>
</reference>
<keyword evidence="4" id="KW-0234">DNA repair</keyword>
<dbReference type="InterPro" id="IPR003265">
    <property type="entry name" value="HhH-GPD_domain"/>
</dbReference>
<evidence type="ECO:0000259" key="5">
    <source>
        <dbReference type="SMART" id="SM00478"/>
    </source>
</evidence>
<evidence type="ECO:0000256" key="4">
    <source>
        <dbReference type="ARBA" id="ARBA00023204"/>
    </source>
</evidence>
<name>A0ABV7FZM6_9PROT</name>
<dbReference type="RefSeq" id="WP_379595058.1">
    <property type="nucleotide sequence ID" value="NZ_JBHRTN010000007.1"/>
</dbReference>
<dbReference type="PANTHER" id="PTHR43003:SF5">
    <property type="entry name" value="DNA-3-METHYLADENINE GLYCOSYLASE"/>
    <property type="match status" value="1"/>
</dbReference>
<dbReference type="InterPro" id="IPR011257">
    <property type="entry name" value="DNA_glycosylase"/>
</dbReference>
<comment type="catalytic activity">
    <reaction evidence="1">
        <text>Hydrolysis of alkylated DNA, releasing 3-methyladenine, 3-methylguanine, 7-methylguanine and 7-methyladenine.</text>
        <dbReference type="EC" id="3.2.2.21"/>
    </reaction>
</comment>
<dbReference type="EC" id="3.2.2.21" evidence="2"/>
<proteinExistence type="predicted"/>
<dbReference type="Proteomes" id="UP001595593">
    <property type="component" value="Unassembled WGS sequence"/>
</dbReference>
<dbReference type="PANTHER" id="PTHR43003">
    <property type="entry name" value="DNA-3-METHYLADENINE GLYCOSYLASE"/>
    <property type="match status" value="1"/>
</dbReference>